<protein>
    <submittedName>
        <fullName evidence="2">Glycosyltransferase family 2 protein</fullName>
    </submittedName>
</protein>
<gene>
    <name evidence="2" type="ORF">ACFFGX_13460</name>
</gene>
<dbReference type="PANTHER" id="PTHR43685">
    <property type="entry name" value="GLYCOSYLTRANSFERASE"/>
    <property type="match status" value="1"/>
</dbReference>
<dbReference type="PANTHER" id="PTHR43685:SF2">
    <property type="entry name" value="GLYCOSYLTRANSFERASE 2-LIKE DOMAIN-CONTAINING PROTEIN"/>
    <property type="match status" value="1"/>
</dbReference>
<comment type="caution">
    <text evidence="2">The sequence shown here is derived from an EMBL/GenBank/DDBJ whole genome shotgun (WGS) entry which is preliminary data.</text>
</comment>
<dbReference type="RefSeq" id="WP_376946670.1">
    <property type="nucleotide sequence ID" value="NZ_CP171449.1"/>
</dbReference>
<dbReference type="Proteomes" id="UP001589891">
    <property type="component" value="Unassembled WGS sequence"/>
</dbReference>
<accession>A0ABV6SLU2</accession>
<name>A0ABV6SLU2_AZOPA</name>
<dbReference type="Gene3D" id="3.90.550.10">
    <property type="entry name" value="Spore Coat Polysaccharide Biosynthesis Protein SpsA, Chain A"/>
    <property type="match status" value="1"/>
</dbReference>
<dbReference type="SUPFAM" id="SSF53448">
    <property type="entry name" value="Nucleotide-diphospho-sugar transferases"/>
    <property type="match status" value="1"/>
</dbReference>
<dbReference type="Pfam" id="PF00535">
    <property type="entry name" value="Glycos_transf_2"/>
    <property type="match status" value="1"/>
</dbReference>
<dbReference type="InterPro" id="IPR050834">
    <property type="entry name" value="Glycosyltransf_2"/>
</dbReference>
<sequence>MRPAPLVSVYIPTRNRLEKLERALRSVLGQTYANHEILVCDDASTDGTFERISRLARSEQKIRYLRNPAPRGACSARNLGIFAARGEFITGLDDDDEFTPDRLETLLDAWDDGYAFVCSNFWSQRPGQRLRAYYPLQAQTFTLRQLLLKNLATNQVLTRTGRLQDIGGFREDVRRLQDWDTWLRLCSAYGGRFYRTRTPLYVMHHDHAAKAQRVSRSIALDVALEELYERNRDLYDAGSRRLLLSHARELRGEFSLWDLWLNTLHRRNSGPLRIYLRQRLRKLDPALRPGPK</sequence>
<evidence type="ECO:0000313" key="3">
    <source>
        <dbReference type="Proteomes" id="UP001589891"/>
    </source>
</evidence>
<dbReference type="InterPro" id="IPR029044">
    <property type="entry name" value="Nucleotide-diphossugar_trans"/>
</dbReference>
<proteinExistence type="predicted"/>
<evidence type="ECO:0000259" key="1">
    <source>
        <dbReference type="Pfam" id="PF00535"/>
    </source>
</evidence>
<dbReference type="CDD" id="cd00761">
    <property type="entry name" value="Glyco_tranf_GTA_type"/>
    <property type="match status" value="1"/>
</dbReference>
<dbReference type="InterPro" id="IPR001173">
    <property type="entry name" value="Glyco_trans_2-like"/>
</dbReference>
<feature type="domain" description="Glycosyltransferase 2-like" evidence="1">
    <location>
        <begin position="8"/>
        <end position="147"/>
    </location>
</feature>
<dbReference type="EMBL" id="JBHLSS010000081">
    <property type="protein sequence ID" value="MFC0710511.1"/>
    <property type="molecule type" value="Genomic_DNA"/>
</dbReference>
<evidence type="ECO:0000313" key="2">
    <source>
        <dbReference type="EMBL" id="MFC0710511.1"/>
    </source>
</evidence>
<reference evidence="2 3" key="1">
    <citation type="submission" date="2024-09" db="EMBL/GenBank/DDBJ databases">
        <authorList>
            <person name="Sun Q."/>
            <person name="Mori K."/>
        </authorList>
    </citation>
    <scope>NUCLEOTIDE SEQUENCE [LARGE SCALE GENOMIC DNA]</scope>
    <source>
        <strain evidence="2 3">NCAIM B.01794</strain>
    </source>
</reference>
<organism evidence="2 3">
    <name type="scientific">Azorhizophilus paspali</name>
    <name type="common">Azotobacter paspali</name>
    <dbReference type="NCBI Taxonomy" id="69963"/>
    <lineage>
        <taxon>Bacteria</taxon>
        <taxon>Pseudomonadati</taxon>
        <taxon>Pseudomonadota</taxon>
        <taxon>Gammaproteobacteria</taxon>
        <taxon>Pseudomonadales</taxon>
        <taxon>Pseudomonadaceae</taxon>
        <taxon>Azorhizophilus</taxon>
    </lineage>
</organism>
<keyword evidence="3" id="KW-1185">Reference proteome</keyword>